<reference evidence="4" key="1">
    <citation type="submission" date="2025-08" db="UniProtKB">
        <authorList>
            <consortium name="RefSeq"/>
        </authorList>
    </citation>
    <scope>IDENTIFICATION</scope>
</reference>
<dbReference type="InterPro" id="IPR036508">
    <property type="entry name" value="Chitin-bd_dom_sf"/>
</dbReference>
<evidence type="ECO:0000313" key="4">
    <source>
        <dbReference type="RefSeq" id="XP_012942744.1"/>
    </source>
</evidence>
<dbReference type="Pfam" id="PF01607">
    <property type="entry name" value="CBM_14"/>
    <property type="match status" value="1"/>
</dbReference>
<feature type="compositionally biased region" description="Basic residues" evidence="1">
    <location>
        <begin position="191"/>
        <end position="200"/>
    </location>
</feature>
<dbReference type="GeneID" id="101846087"/>
<accession>A0ABM1A8A4</accession>
<dbReference type="SMART" id="SM00494">
    <property type="entry name" value="ChtBD2"/>
    <property type="match status" value="1"/>
</dbReference>
<dbReference type="Proteomes" id="UP000694888">
    <property type="component" value="Unplaced"/>
</dbReference>
<feature type="compositionally biased region" description="Acidic residues" evidence="1">
    <location>
        <begin position="52"/>
        <end position="72"/>
    </location>
</feature>
<dbReference type="SUPFAM" id="SSF57625">
    <property type="entry name" value="Invertebrate chitin-binding proteins"/>
    <property type="match status" value="1"/>
</dbReference>
<protein>
    <submittedName>
        <fullName evidence="4">Uncharacterized protein LOC101846087</fullName>
    </submittedName>
</protein>
<feature type="compositionally biased region" description="Acidic residues" evidence="1">
    <location>
        <begin position="124"/>
        <end position="140"/>
    </location>
</feature>
<dbReference type="RefSeq" id="XP_012942744.1">
    <property type="nucleotide sequence ID" value="XM_013087290.2"/>
</dbReference>
<feature type="compositionally biased region" description="Basic residues" evidence="1">
    <location>
        <begin position="92"/>
        <end position="120"/>
    </location>
</feature>
<evidence type="ECO:0000313" key="3">
    <source>
        <dbReference type="Proteomes" id="UP000694888"/>
    </source>
</evidence>
<proteinExistence type="predicted"/>
<name>A0ABM1A8A4_APLCA</name>
<dbReference type="InterPro" id="IPR002557">
    <property type="entry name" value="Chitin-bd_dom"/>
</dbReference>
<gene>
    <name evidence="4" type="primary">LOC101846087</name>
</gene>
<keyword evidence="3" id="KW-1185">Reference proteome</keyword>
<dbReference type="PROSITE" id="PS50940">
    <property type="entry name" value="CHIT_BIND_II"/>
    <property type="match status" value="1"/>
</dbReference>
<evidence type="ECO:0000256" key="1">
    <source>
        <dbReference type="SAM" id="MobiDB-lite"/>
    </source>
</evidence>
<feature type="compositionally biased region" description="Low complexity" evidence="1">
    <location>
        <begin position="141"/>
        <end position="156"/>
    </location>
</feature>
<organism evidence="3 4">
    <name type="scientific">Aplysia californica</name>
    <name type="common">California sea hare</name>
    <dbReference type="NCBI Taxonomy" id="6500"/>
    <lineage>
        <taxon>Eukaryota</taxon>
        <taxon>Metazoa</taxon>
        <taxon>Spiralia</taxon>
        <taxon>Lophotrochozoa</taxon>
        <taxon>Mollusca</taxon>
        <taxon>Gastropoda</taxon>
        <taxon>Heterobranchia</taxon>
        <taxon>Euthyneura</taxon>
        <taxon>Tectipleura</taxon>
        <taxon>Aplysiida</taxon>
        <taxon>Aplysioidea</taxon>
        <taxon>Aplysiidae</taxon>
        <taxon>Aplysia</taxon>
    </lineage>
</organism>
<evidence type="ECO:0000259" key="2">
    <source>
        <dbReference type="PROSITE" id="PS50940"/>
    </source>
</evidence>
<sequence length="349" mass="40079">MDDFRGSCGKGDYPLLHAINDVLGDEPVSKSAAGRPANMQWRPASKDNGIDRDDEEENDDEGEEEEDEDEETTSPRVHAPRFSGELKEGAKRALRMRFKKLKRRQRWQQKRARAQRRRFRKKEEDEEDEEEEEEEEDSSDEMSSTEVTTPVTTTSDENVLKVRWWPRRRVTKGKKWLPRRRTTTGMTRFSSTHRPRKIWRKRTESSRPRMAQEFGADEEEEHEVTSWQTTPWWQSGNHNLRAAAHPDSAFNARATGKPGLGLQRETTTEYSAPEVEHHDSATQASAAASAVNCRSLGAGTFADPHDCHRFVICLRGDWLDYPPHVMTCPTGTKFDPNLGLCNHADEVEC</sequence>
<feature type="domain" description="Chitin-binding type-2" evidence="2">
    <location>
        <begin position="290"/>
        <end position="349"/>
    </location>
</feature>
<feature type="region of interest" description="Disordered" evidence="1">
    <location>
        <begin position="26"/>
        <end position="156"/>
    </location>
</feature>
<feature type="region of interest" description="Disordered" evidence="1">
    <location>
        <begin position="187"/>
        <end position="233"/>
    </location>
</feature>
<dbReference type="Gene3D" id="2.170.140.10">
    <property type="entry name" value="Chitin binding domain"/>
    <property type="match status" value="1"/>
</dbReference>